<dbReference type="PaxDb" id="29760-VIT_10s0003g00450.t01"/>
<gene>
    <name evidence="2" type="ordered locus">VIT_10s0003g00450</name>
</gene>
<keyword evidence="3" id="KW-1185">Reference proteome</keyword>
<dbReference type="HOGENOM" id="CLU_2709876_0_0_1"/>
<reference evidence="3" key="1">
    <citation type="journal article" date="2007" name="Nature">
        <title>The grapevine genome sequence suggests ancestral hexaploidization in major angiosperm phyla.</title>
        <authorList>
            <consortium name="The French-Italian Public Consortium for Grapevine Genome Characterization."/>
            <person name="Jaillon O."/>
            <person name="Aury J.-M."/>
            <person name="Noel B."/>
            <person name="Policriti A."/>
            <person name="Clepet C."/>
            <person name="Casagrande A."/>
            <person name="Choisne N."/>
            <person name="Aubourg S."/>
            <person name="Vitulo N."/>
            <person name="Jubin C."/>
            <person name="Vezzi A."/>
            <person name="Legeai F."/>
            <person name="Hugueney P."/>
            <person name="Dasilva C."/>
            <person name="Horner D."/>
            <person name="Mica E."/>
            <person name="Jublot D."/>
            <person name="Poulain J."/>
            <person name="Bruyere C."/>
            <person name="Billault A."/>
            <person name="Segurens B."/>
            <person name="Gouyvenoux M."/>
            <person name="Ugarte E."/>
            <person name="Cattonaro F."/>
            <person name="Anthouard V."/>
            <person name="Vico V."/>
            <person name="Del Fabbro C."/>
            <person name="Alaux M."/>
            <person name="Di Gaspero G."/>
            <person name="Dumas V."/>
            <person name="Felice N."/>
            <person name="Paillard S."/>
            <person name="Juman I."/>
            <person name="Moroldo M."/>
            <person name="Scalabrin S."/>
            <person name="Canaguier A."/>
            <person name="Le Clainche I."/>
            <person name="Malacrida G."/>
            <person name="Durand E."/>
            <person name="Pesole G."/>
            <person name="Laucou V."/>
            <person name="Chatelet P."/>
            <person name="Merdinoglu D."/>
            <person name="Delledonne M."/>
            <person name="Pezzotti M."/>
            <person name="Lecharny A."/>
            <person name="Scarpelli C."/>
            <person name="Artiguenave F."/>
            <person name="Pe M.E."/>
            <person name="Valle G."/>
            <person name="Morgante M."/>
            <person name="Caboche M."/>
            <person name="Adam-Blondon A.-F."/>
            <person name="Weissenbach J."/>
            <person name="Quetier F."/>
            <person name="Wincker P."/>
        </authorList>
    </citation>
    <scope>NUCLEOTIDE SEQUENCE [LARGE SCALE GENOMIC DNA]</scope>
    <source>
        <strain evidence="3">cv. Pinot noir / PN40024</strain>
    </source>
</reference>
<proteinExistence type="predicted"/>
<evidence type="ECO:0000313" key="3">
    <source>
        <dbReference type="Proteomes" id="UP000009183"/>
    </source>
</evidence>
<dbReference type="Proteomes" id="UP000009183">
    <property type="component" value="Chromosome 10"/>
</dbReference>
<feature type="region of interest" description="Disordered" evidence="1">
    <location>
        <begin position="30"/>
        <end position="73"/>
    </location>
</feature>
<accession>D7TJF3</accession>
<evidence type="ECO:0000256" key="1">
    <source>
        <dbReference type="SAM" id="MobiDB-lite"/>
    </source>
</evidence>
<dbReference type="AlphaFoldDB" id="D7TJF3"/>
<protein>
    <submittedName>
        <fullName evidence="2">Uncharacterized protein</fullName>
    </submittedName>
</protein>
<name>D7TJF3_VITVI</name>
<organism evidence="2 3">
    <name type="scientific">Vitis vinifera</name>
    <name type="common">Grape</name>
    <dbReference type="NCBI Taxonomy" id="29760"/>
    <lineage>
        <taxon>Eukaryota</taxon>
        <taxon>Viridiplantae</taxon>
        <taxon>Streptophyta</taxon>
        <taxon>Embryophyta</taxon>
        <taxon>Tracheophyta</taxon>
        <taxon>Spermatophyta</taxon>
        <taxon>Magnoliopsida</taxon>
        <taxon>eudicotyledons</taxon>
        <taxon>Gunneridae</taxon>
        <taxon>Pentapetalae</taxon>
        <taxon>rosids</taxon>
        <taxon>Vitales</taxon>
        <taxon>Vitaceae</taxon>
        <taxon>Viteae</taxon>
        <taxon>Vitis</taxon>
    </lineage>
</organism>
<sequence length="73" mass="8381">MECEFLIFLIIYLKSFDELYSTYGRRLAARKENADNQKPIADRSSTASKKDNQVLSAHFRENPGLTGKTPQEK</sequence>
<dbReference type="InParanoid" id="D7TJF3"/>
<dbReference type="EMBL" id="FN595992">
    <property type="protein sequence ID" value="CBI30625.3"/>
    <property type="molecule type" value="Genomic_DNA"/>
</dbReference>
<evidence type="ECO:0000313" key="2">
    <source>
        <dbReference type="EMBL" id="CBI30625.3"/>
    </source>
</evidence>